<evidence type="ECO:0000313" key="2">
    <source>
        <dbReference type="Proteomes" id="UP001151760"/>
    </source>
</evidence>
<dbReference type="EMBL" id="BQNB010013331">
    <property type="protein sequence ID" value="GJT14655.1"/>
    <property type="molecule type" value="Genomic_DNA"/>
</dbReference>
<dbReference type="SUPFAM" id="SSF46689">
    <property type="entry name" value="Homeodomain-like"/>
    <property type="match status" value="1"/>
</dbReference>
<evidence type="ECO:0000313" key="1">
    <source>
        <dbReference type="EMBL" id="GJT14655.1"/>
    </source>
</evidence>
<dbReference type="Proteomes" id="UP001151760">
    <property type="component" value="Unassembled WGS sequence"/>
</dbReference>
<dbReference type="PANTHER" id="PTHR10641:SF1044">
    <property type="entry name" value="MYB DOMAIN PROTEIN 49"/>
    <property type="match status" value="1"/>
</dbReference>
<dbReference type="InterPro" id="IPR009057">
    <property type="entry name" value="Homeodomain-like_sf"/>
</dbReference>
<gene>
    <name evidence="1" type="ORF">Tco_0861697</name>
</gene>
<accession>A0ABQ5BIJ9</accession>
<comment type="caution">
    <text evidence="1">The sequence shown here is derived from an EMBL/GenBank/DDBJ whole genome shotgun (WGS) entry which is preliminary data.</text>
</comment>
<name>A0ABQ5BIJ9_9ASTR</name>
<reference evidence="1" key="1">
    <citation type="journal article" date="2022" name="Int. J. Mol. Sci.">
        <title>Draft Genome of Tanacetum Coccineum: Genomic Comparison of Closely Related Tanacetum-Family Plants.</title>
        <authorList>
            <person name="Yamashiro T."/>
            <person name="Shiraishi A."/>
            <person name="Nakayama K."/>
            <person name="Satake H."/>
        </authorList>
    </citation>
    <scope>NUCLEOTIDE SEQUENCE</scope>
</reference>
<feature type="non-terminal residue" evidence="1">
    <location>
        <position position="1"/>
    </location>
</feature>
<sequence length="225" mass="25125">EGSEEGCITIAFGHLLLSITFTSSKCLDDEMISSMVISETGTIYKLLNLILHVVPSPDGNFTFKQMATLLHAEGLKRSGKSCRLRWVNYLRPDMKRGNFRLTKDFHRKIGNNYLMGSQLHQNGHPHRFIKNLEDEVKDLNEQLSVAHDGITTKENAVKQHAKVVEDVVLGWEKAYAEVCPTFALKTLGIPFSAAAEDTSDNAIASFGVSLKDFEDQWLKNSASKP</sequence>
<reference evidence="1" key="2">
    <citation type="submission" date="2022-01" db="EMBL/GenBank/DDBJ databases">
        <authorList>
            <person name="Yamashiro T."/>
            <person name="Shiraishi A."/>
            <person name="Satake H."/>
            <person name="Nakayama K."/>
        </authorList>
    </citation>
    <scope>NUCLEOTIDE SEQUENCE</scope>
</reference>
<protein>
    <submittedName>
        <fullName evidence="1">Filament-like plant protein 4</fullName>
    </submittedName>
</protein>
<keyword evidence="2" id="KW-1185">Reference proteome</keyword>
<dbReference type="Pfam" id="PF13921">
    <property type="entry name" value="Myb_DNA-bind_6"/>
    <property type="match status" value="1"/>
</dbReference>
<proteinExistence type="predicted"/>
<organism evidence="1 2">
    <name type="scientific">Tanacetum coccineum</name>
    <dbReference type="NCBI Taxonomy" id="301880"/>
    <lineage>
        <taxon>Eukaryota</taxon>
        <taxon>Viridiplantae</taxon>
        <taxon>Streptophyta</taxon>
        <taxon>Embryophyta</taxon>
        <taxon>Tracheophyta</taxon>
        <taxon>Spermatophyta</taxon>
        <taxon>Magnoliopsida</taxon>
        <taxon>eudicotyledons</taxon>
        <taxon>Gunneridae</taxon>
        <taxon>Pentapetalae</taxon>
        <taxon>asterids</taxon>
        <taxon>campanulids</taxon>
        <taxon>Asterales</taxon>
        <taxon>Asteraceae</taxon>
        <taxon>Asteroideae</taxon>
        <taxon>Anthemideae</taxon>
        <taxon>Anthemidinae</taxon>
        <taxon>Tanacetum</taxon>
    </lineage>
</organism>
<dbReference type="PANTHER" id="PTHR10641">
    <property type="entry name" value="MYB FAMILY TRANSCRIPTION FACTOR"/>
    <property type="match status" value="1"/>
</dbReference>
<dbReference type="InterPro" id="IPR015495">
    <property type="entry name" value="Myb_TF_plants"/>
</dbReference>
<dbReference type="Gene3D" id="1.10.10.60">
    <property type="entry name" value="Homeodomain-like"/>
    <property type="match status" value="1"/>
</dbReference>